<organism evidence="2 3">
    <name type="scientific">Dreissena polymorpha</name>
    <name type="common">Zebra mussel</name>
    <name type="synonym">Mytilus polymorpha</name>
    <dbReference type="NCBI Taxonomy" id="45954"/>
    <lineage>
        <taxon>Eukaryota</taxon>
        <taxon>Metazoa</taxon>
        <taxon>Spiralia</taxon>
        <taxon>Lophotrochozoa</taxon>
        <taxon>Mollusca</taxon>
        <taxon>Bivalvia</taxon>
        <taxon>Autobranchia</taxon>
        <taxon>Heteroconchia</taxon>
        <taxon>Euheterodonta</taxon>
        <taxon>Imparidentia</taxon>
        <taxon>Neoheterodontei</taxon>
        <taxon>Myida</taxon>
        <taxon>Dreissenoidea</taxon>
        <taxon>Dreissenidae</taxon>
        <taxon>Dreissena</taxon>
    </lineage>
</organism>
<evidence type="ECO:0000256" key="1">
    <source>
        <dbReference type="SAM" id="MobiDB-lite"/>
    </source>
</evidence>
<feature type="compositionally biased region" description="Polar residues" evidence="1">
    <location>
        <begin position="1"/>
        <end position="10"/>
    </location>
</feature>
<dbReference type="Proteomes" id="UP000828390">
    <property type="component" value="Unassembled WGS sequence"/>
</dbReference>
<evidence type="ECO:0000313" key="2">
    <source>
        <dbReference type="EMBL" id="KAH3755715.1"/>
    </source>
</evidence>
<gene>
    <name evidence="2" type="ORF">DPMN_190414</name>
</gene>
<feature type="compositionally biased region" description="Basic and acidic residues" evidence="1">
    <location>
        <begin position="62"/>
        <end position="76"/>
    </location>
</feature>
<protein>
    <submittedName>
        <fullName evidence="2">Uncharacterized protein</fullName>
    </submittedName>
</protein>
<comment type="caution">
    <text evidence="2">The sequence shown here is derived from an EMBL/GenBank/DDBJ whole genome shotgun (WGS) entry which is preliminary data.</text>
</comment>
<name>A0A9D4DW57_DREPO</name>
<feature type="region of interest" description="Disordered" evidence="1">
    <location>
        <begin position="1"/>
        <end position="89"/>
    </location>
</feature>
<dbReference type="EMBL" id="JAIWYP010000010">
    <property type="protein sequence ID" value="KAH3755715.1"/>
    <property type="molecule type" value="Genomic_DNA"/>
</dbReference>
<reference evidence="2" key="2">
    <citation type="submission" date="2020-11" db="EMBL/GenBank/DDBJ databases">
        <authorList>
            <person name="McCartney M.A."/>
            <person name="Auch B."/>
            <person name="Kono T."/>
            <person name="Mallez S."/>
            <person name="Becker A."/>
            <person name="Gohl D.M."/>
            <person name="Silverstein K.A.T."/>
            <person name="Koren S."/>
            <person name="Bechman K.B."/>
            <person name="Herman A."/>
            <person name="Abrahante J.E."/>
            <person name="Garbe J."/>
        </authorList>
    </citation>
    <scope>NUCLEOTIDE SEQUENCE</scope>
    <source>
        <strain evidence="2">Duluth1</strain>
        <tissue evidence="2">Whole animal</tissue>
    </source>
</reference>
<reference evidence="2" key="1">
    <citation type="journal article" date="2019" name="bioRxiv">
        <title>The Genome of the Zebra Mussel, Dreissena polymorpha: A Resource for Invasive Species Research.</title>
        <authorList>
            <person name="McCartney M.A."/>
            <person name="Auch B."/>
            <person name="Kono T."/>
            <person name="Mallez S."/>
            <person name="Zhang Y."/>
            <person name="Obille A."/>
            <person name="Becker A."/>
            <person name="Abrahante J.E."/>
            <person name="Garbe J."/>
            <person name="Badalamenti J.P."/>
            <person name="Herman A."/>
            <person name="Mangelson H."/>
            <person name="Liachko I."/>
            <person name="Sullivan S."/>
            <person name="Sone E.D."/>
            <person name="Koren S."/>
            <person name="Silverstein K.A.T."/>
            <person name="Beckman K.B."/>
            <person name="Gohl D.M."/>
        </authorList>
    </citation>
    <scope>NUCLEOTIDE SEQUENCE</scope>
    <source>
        <strain evidence="2">Duluth1</strain>
        <tissue evidence="2">Whole animal</tissue>
    </source>
</reference>
<accession>A0A9D4DW57</accession>
<keyword evidence="3" id="KW-1185">Reference proteome</keyword>
<sequence length="157" mass="17757">MTHSGATYSGSGRVRLDQPLAYRDEQGNLQLYKPGEAPTILKPMTPQETEIESSDTHSSMSIRDESQVGEEGRKSGVGETYTPVMNPPRLLSRNAQTSFVSQDDEIVVPVSPVPEVKTARRRRKDVMRNDMVFKEIDQHSMRVFWRSTSELKTSDKQ</sequence>
<proteinExistence type="predicted"/>
<evidence type="ECO:0000313" key="3">
    <source>
        <dbReference type="Proteomes" id="UP000828390"/>
    </source>
</evidence>
<dbReference type="AlphaFoldDB" id="A0A9D4DW57"/>